<reference evidence="1" key="1">
    <citation type="submission" date="2022-10" db="EMBL/GenBank/DDBJ databases">
        <title>Culturing micro-colonial fungi from biological soil crusts in the Mojave desert and describing Neophaeococcomyces mojavensis, and introducing the new genera and species Taxawa tesnikishii.</title>
        <authorList>
            <person name="Kurbessoian T."/>
            <person name="Stajich J.E."/>
        </authorList>
    </citation>
    <scope>NUCLEOTIDE SEQUENCE</scope>
    <source>
        <strain evidence="1">JES_112</strain>
    </source>
</reference>
<evidence type="ECO:0000313" key="2">
    <source>
        <dbReference type="Proteomes" id="UP001172386"/>
    </source>
</evidence>
<name>A0ACC3ABV8_9EURO</name>
<proteinExistence type="predicted"/>
<organism evidence="1 2">
    <name type="scientific">Neophaeococcomyces mojaviensis</name>
    <dbReference type="NCBI Taxonomy" id="3383035"/>
    <lineage>
        <taxon>Eukaryota</taxon>
        <taxon>Fungi</taxon>
        <taxon>Dikarya</taxon>
        <taxon>Ascomycota</taxon>
        <taxon>Pezizomycotina</taxon>
        <taxon>Eurotiomycetes</taxon>
        <taxon>Chaetothyriomycetidae</taxon>
        <taxon>Chaetothyriales</taxon>
        <taxon>Chaetothyriales incertae sedis</taxon>
        <taxon>Neophaeococcomyces</taxon>
    </lineage>
</organism>
<protein>
    <submittedName>
        <fullName evidence="1">Uncharacterized protein</fullName>
    </submittedName>
</protein>
<evidence type="ECO:0000313" key="1">
    <source>
        <dbReference type="EMBL" id="KAJ9659222.1"/>
    </source>
</evidence>
<accession>A0ACC3ABV8</accession>
<comment type="caution">
    <text evidence="1">The sequence shown here is derived from an EMBL/GenBank/DDBJ whole genome shotgun (WGS) entry which is preliminary data.</text>
</comment>
<sequence length="530" mass="58076">MRVRHQALSLLSWASSGICGLLTPYSASNTCSSEAFPYPEVEGAKILTLTAQQVHNYTSSLAALADWPGGNFTQNFCNVTITYTHPRWNDTINVWTWLPLENWNGRYMAQGGGGFVTGDANMFHPPALDRGFAVTSTDGGHVGTNDPSTWALTPDGKIDYYRLKDFAYIALHDANVMGKALAEAFYGQPPNYSYYSSCSSGGRQGLTMAQRYPHDYDGILALSPAINWATFIIAEYWPQLVMNQLGVYPRPCELDAISAAAIEACDELDGVKDGIVAAPSLCKFDPHTLVGQTFNCSGVEASFTEAAATIALETWRGPAEWFGVNPGTPLTGYVSLANTQCASPTSTDCEGVSFIVATGWISLFLEQNPNFDLKSLNYETYGALFELSRARFEHIISNNNPDLSNFAAAGGKMVTWHGLEDEVIPPNGSSHYYQRVLDEDANARDYYRFFELPGTFHCRPGLGPFPNDTLSKVMRWVEEGVAPDTLDGVIQDPITGEVKGKRKLCQWPLVEKYVGGDITQEASFVCSESF</sequence>
<dbReference type="Proteomes" id="UP001172386">
    <property type="component" value="Unassembled WGS sequence"/>
</dbReference>
<dbReference type="EMBL" id="JAPDRQ010000042">
    <property type="protein sequence ID" value="KAJ9659222.1"/>
    <property type="molecule type" value="Genomic_DNA"/>
</dbReference>
<gene>
    <name evidence="1" type="ORF">H2198_003226</name>
</gene>
<keyword evidence="2" id="KW-1185">Reference proteome</keyword>